<dbReference type="EMBL" id="VDFV01000035">
    <property type="protein sequence ID" value="TNC65969.1"/>
    <property type="molecule type" value="Genomic_DNA"/>
</dbReference>
<evidence type="ECO:0000313" key="5">
    <source>
        <dbReference type="Proteomes" id="UP000305709"/>
    </source>
</evidence>
<comment type="subcellular location">
    <subcellularLocation>
        <location evidence="3">Cytoplasm</location>
    </subcellularLocation>
</comment>
<gene>
    <name evidence="3" type="primary">ureF</name>
    <name evidence="4" type="ORF">FHG71_17015</name>
</gene>
<dbReference type="Proteomes" id="UP000305709">
    <property type="component" value="Unassembled WGS sequence"/>
</dbReference>
<comment type="function">
    <text evidence="3">Required for maturation of urease via the functional incorporation of the urease nickel metallocenter.</text>
</comment>
<dbReference type="Gene3D" id="1.10.4190.10">
    <property type="entry name" value="Urease accessory protein UreF"/>
    <property type="match status" value="1"/>
</dbReference>
<evidence type="ECO:0000313" key="4">
    <source>
        <dbReference type="EMBL" id="TNC65969.1"/>
    </source>
</evidence>
<sequence>MTPTSEPEAAALSPLQLLTLARWLSPAFPTGAFAWSHGLEQAVGDGTVRDAGTLEDWLDAVLRHGAGRTDAILIGAAHRAKEADLPALAELATALAPSRERRAEAAQQGAAFATTLRALHGWDLPDAPFPVTLGRAARLGGLPARPVAEMALQGFVTTLTQAAQRLMPLGQTAAQGVILRLAPPCAAVAAEGMGLSPDDIGSCALAVDLCSMRHEGLEPRIFRS</sequence>
<dbReference type="GO" id="GO:0016151">
    <property type="term" value="F:nickel cation binding"/>
    <property type="evidence" value="ECO:0007669"/>
    <property type="project" value="UniProtKB-UniRule"/>
</dbReference>
<dbReference type="HAMAP" id="MF_01385">
    <property type="entry name" value="UreF"/>
    <property type="match status" value="1"/>
</dbReference>
<comment type="caution">
    <text evidence="4">The sequence shown here is derived from an EMBL/GenBank/DDBJ whole genome shotgun (WGS) entry which is preliminary data.</text>
</comment>
<evidence type="ECO:0000256" key="1">
    <source>
        <dbReference type="ARBA" id="ARBA00022988"/>
    </source>
</evidence>
<dbReference type="AlphaFoldDB" id="A0A5C4N8H0"/>
<reference evidence="4 5" key="1">
    <citation type="submission" date="2019-06" db="EMBL/GenBank/DDBJ databases">
        <authorList>
            <person name="Jiang L."/>
        </authorList>
    </citation>
    <scope>NUCLEOTIDE SEQUENCE [LARGE SCALE GENOMIC DNA]</scope>
    <source>
        <strain evidence="4 5">YIM 48858</strain>
    </source>
</reference>
<dbReference type="Pfam" id="PF01730">
    <property type="entry name" value="UreF"/>
    <property type="match status" value="1"/>
</dbReference>
<dbReference type="OrthoDB" id="9798772at2"/>
<accession>A0A5C4N8H0</accession>
<dbReference type="PANTHER" id="PTHR33620">
    <property type="entry name" value="UREASE ACCESSORY PROTEIN F"/>
    <property type="match status" value="1"/>
</dbReference>
<keyword evidence="1 3" id="KW-0996">Nickel insertion</keyword>
<name>A0A5C4N8H0_9RHOB</name>
<dbReference type="InterPro" id="IPR002639">
    <property type="entry name" value="UreF"/>
</dbReference>
<evidence type="ECO:0000256" key="3">
    <source>
        <dbReference type="HAMAP-Rule" id="MF_01385"/>
    </source>
</evidence>
<proteinExistence type="inferred from homology"/>
<dbReference type="PANTHER" id="PTHR33620:SF1">
    <property type="entry name" value="UREASE ACCESSORY PROTEIN F"/>
    <property type="match status" value="1"/>
</dbReference>
<organism evidence="4 5">
    <name type="scientific">Rubellimicrobium roseum</name>
    <dbReference type="NCBI Taxonomy" id="687525"/>
    <lineage>
        <taxon>Bacteria</taxon>
        <taxon>Pseudomonadati</taxon>
        <taxon>Pseudomonadota</taxon>
        <taxon>Alphaproteobacteria</taxon>
        <taxon>Rhodobacterales</taxon>
        <taxon>Roseobacteraceae</taxon>
        <taxon>Rubellimicrobium</taxon>
    </lineage>
</organism>
<comment type="similarity">
    <text evidence="3">Belongs to the UreF family.</text>
</comment>
<dbReference type="InterPro" id="IPR038277">
    <property type="entry name" value="UreF_sf"/>
</dbReference>
<dbReference type="PIRSF" id="PIRSF009467">
    <property type="entry name" value="Ureas_acces_UreF"/>
    <property type="match status" value="1"/>
</dbReference>
<keyword evidence="3" id="KW-0963">Cytoplasm</keyword>
<dbReference type="RefSeq" id="WP_139082898.1">
    <property type="nucleotide sequence ID" value="NZ_VDFV01000035.1"/>
</dbReference>
<evidence type="ECO:0000256" key="2">
    <source>
        <dbReference type="ARBA" id="ARBA00023186"/>
    </source>
</evidence>
<keyword evidence="2 3" id="KW-0143">Chaperone</keyword>
<keyword evidence="5" id="KW-1185">Reference proteome</keyword>
<dbReference type="GO" id="GO:0005737">
    <property type="term" value="C:cytoplasm"/>
    <property type="evidence" value="ECO:0007669"/>
    <property type="project" value="UniProtKB-SubCell"/>
</dbReference>
<comment type="subunit">
    <text evidence="3">UreD, UreF and UreG form a complex that acts as a GTP-hydrolysis-dependent molecular chaperone, activating the urease apoprotein by helping to assemble the nickel containing metallocenter of UreC. The UreE protein probably delivers the nickel.</text>
</comment>
<protein>
    <recommendedName>
        <fullName evidence="3">Urease accessory protein UreF</fullName>
    </recommendedName>
</protein>